<keyword evidence="24" id="KW-1133">Transmembrane helix</keyword>
<dbReference type="Pfam" id="PF01082">
    <property type="entry name" value="Cu2_monooxygen"/>
    <property type="match status" value="1"/>
</dbReference>
<comment type="caution">
    <text evidence="27">The sequence shown here is derived from an EMBL/GenBank/DDBJ whole genome shotgun (WGS) entry which is preliminary data.</text>
</comment>
<dbReference type="PANTHER" id="PTHR10680">
    <property type="entry name" value="PEPTIDYL-GLYCINE ALPHA-AMIDATING MONOOXYGENASE"/>
    <property type="match status" value="1"/>
</dbReference>
<dbReference type="EMBL" id="CAXKWB010000546">
    <property type="protein sequence ID" value="CAL4061158.1"/>
    <property type="molecule type" value="Genomic_DNA"/>
</dbReference>
<dbReference type="InterPro" id="IPR014784">
    <property type="entry name" value="Cu2_ascorb_mOase-like_C"/>
</dbReference>
<keyword evidence="24" id="KW-0472">Membrane</keyword>
<feature type="repeat" description="NHL" evidence="22">
    <location>
        <begin position="644"/>
        <end position="675"/>
    </location>
</feature>
<dbReference type="InterPro" id="IPR024548">
    <property type="entry name" value="Cu2_monoox_C"/>
</dbReference>
<dbReference type="Gene3D" id="2.60.120.310">
    <property type="entry name" value="Copper type II, ascorbate-dependent monooxygenase, N-terminal domain"/>
    <property type="match status" value="1"/>
</dbReference>
<keyword evidence="16" id="KW-0456">Lyase</keyword>
<comment type="cofactor">
    <cofactor evidence="20">
        <name>Cu(2+)</name>
        <dbReference type="ChEBI" id="CHEBI:29036"/>
    </cofactor>
    <text evidence="20">Binds 2 Cu(2+) ions per subunit.</text>
</comment>
<dbReference type="GO" id="GO:0004504">
    <property type="term" value="F:peptidylglycine monooxygenase activity"/>
    <property type="evidence" value="ECO:0007669"/>
    <property type="project" value="UniProtKB-EC"/>
</dbReference>
<comment type="catalytic activity">
    <reaction evidence="18">
        <text>a [peptide]-C-terminal glycine + 2 L-ascorbate + O2 = a [peptide]-C-terminal (2S)-2-hydroxyglycine + 2 monodehydro-L-ascorbate radical + H2O</text>
        <dbReference type="Rhea" id="RHEA:21452"/>
        <dbReference type="Rhea" id="RHEA-COMP:13486"/>
        <dbReference type="Rhea" id="RHEA-COMP:15321"/>
        <dbReference type="ChEBI" id="CHEBI:15377"/>
        <dbReference type="ChEBI" id="CHEBI:15379"/>
        <dbReference type="ChEBI" id="CHEBI:38290"/>
        <dbReference type="ChEBI" id="CHEBI:59513"/>
        <dbReference type="ChEBI" id="CHEBI:137000"/>
        <dbReference type="ChEBI" id="CHEBI:142768"/>
        <dbReference type="EC" id="1.14.17.3"/>
    </reaction>
</comment>
<evidence type="ECO:0008006" key="29">
    <source>
        <dbReference type="Google" id="ProtNLM"/>
    </source>
</evidence>
<reference evidence="27 28" key="1">
    <citation type="submission" date="2024-05" db="EMBL/GenBank/DDBJ databases">
        <authorList>
            <person name="Wallberg A."/>
        </authorList>
    </citation>
    <scope>NUCLEOTIDE SEQUENCE [LARGE SCALE GENOMIC DNA]</scope>
</reference>
<comment type="catalytic activity">
    <reaction evidence="1">
        <text>a [peptide]-C-terminal (2S)-2-hydroxyglycine = a [peptide]-C-terminal amide + glyoxylate</text>
        <dbReference type="Rhea" id="RHEA:20924"/>
        <dbReference type="Rhea" id="RHEA-COMP:13485"/>
        <dbReference type="Rhea" id="RHEA-COMP:15321"/>
        <dbReference type="ChEBI" id="CHEBI:36655"/>
        <dbReference type="ChEBI" id="CHEBI:137001"/>
        <dbReference type="ChEBI" id="CHEBI:142768"/>
        <dbReference type="EC" id="4.3.2.5"/>
    </reaction>
</comment>
<evidence type="ECO:0000313" key="28">
    <source>
        <dbReference type="Proteomes" id="UP001497623"/>
    </source>
</evidence>
<feature type="binding site" evidence="20">
    <location>
        <position position="235"/>
    </location>
    <ligand>
        <name>Cu(2+)</name>
        <dbReference type="ChEBI" id="CHEBI:29036"/>
        <label>1</label>
        <note>catalytic</note>
    </ligand>
</feature>
<dbReference type="InterPro" id="IPR036939">
    <property type="entry name" value="Cu2_ascorb_mOase_N_sf"/>
</dbReference>
<comment type="cofactor">
    <cofactor evidence="20">
        <name>Zn(2+)</name>
        <dbReference type="ChEBI" id="CHEBI:29105"/>
    </cofactor>
    <text evidence="20">Binds one Zn(2+) ion per subunit.</text>
</comment>
<evidence type="ECO:0000256" key="2">
    <source>
        <dbReference type="ARBA" id="ARBA00004613"/>
    </source>
</evidence>
<evidence type="ECO:0000256" key="23">
    <source>
        <dbReference type="SAM" id="MobiDB-lite"/>
    </source>
</evidence>
<feature type="repeat" description="NHL" evidence="22">
    <location>
        <begin position="577"/>
        <end position="616"/>
    </location>
</feature>
<feature type="binding site" evidence="20">
    <location>
        <position position="746"/>
    </location>
    <ligand>
        <name>Zn(2+)</name>
        <dbReference type="ChEBI" id="CHEBI:29105"/>
        <note>catalytic</note>
    </ligand>
</feature>
<feature type="binding site" evidence="20">
    <location>
        <position position="538"/>
    </location>
    <ligand>
        <name>Ca(2+)</name>
        <dbReference type="ChEBI" id="CHEBI:29108"/>
        <note>structural</note>
    </ligand>
</feature>
<keyword evidence="10 20" id="KW-0862">Zinc</keyword>
<evidence type="ECO:0000256" key="9">
    <source>
        <dbReference type="ARBA" id="ARBA00022737"/>
    </source>
</evidence>
<keyword evidence="8" id="KW-0732">Signal</keyword>
<comment type="similarity">
    <text evidence="5">Belongs to the copper type II ascorbate-dependent monooxygenase family.</text>
</comment>
<dbReference type="GO" id="GO:0005576">
    <property type="term" value="C:extracellular region"/>
    <property type="evidence" value="ECO:0007669"/>
    <property type="project" value="UniProtKB-SubCell"/>
</dbReference>
<evidence type="ECO:0000256" key="8">
    <source>
        <dbReference type="ARBA" id="ARBA00022729"/>
    </source>
</evidence>
<evidence type="ECO:0000256" key="6">
    <source>
        <dbReference type="ARBA" id="ARBA00022525"/>
    </source>
</evidence>
<keyword evidence="20" id="KW-0106">Calcium</keyword>
<feature type="binding site" evidence="20">
    <location>
        <position position="237"/>
    </location>
    <ligand>
        <name>Cu(2+)</name>
        <dbReference type="ChEBI" id="CHEBI:29036"/>
        <label>1</label>
        <note>catalytic</note>
    </ligand>
</feature>
<evidence type="ECO:0000256" key="4">
    <source>
        <dbReference type="ARBA" id="ARBA00010263"/>
    </source>
</evidence>
<dbReference type="InterPro" id="IPR020611">
    <property type="entry name" value="Cu2_ascorb_mOase_CS-1"/>
</dbReference>
<accession>A0AAV2PNJ9</accession>
<keyword evidence="12 20" id="KW-0186">Copper</keyword>
<protein>
    <recommendedName>
        <fullName evidence="29">Peptidylglycine alpha-amidating monooxygenase</fullName>
    </recommendedName>
</protein>
<evidence type="ECO:0000256" key="7">
    <source>
        <dbReference type="ARBA" id="ARBA00022723"/>
    </source>
</evidence>
<keyword evidence="13" id="KW-0503">Monooxygenase</keyword>
<evidence type="ECO:0000256" key="17">
    <source>
        <dbReference type="ARBA" id="ARBA00023268"/>
    </source>
</evidence>
<feature type="binding site" evidence="20">
    <location>
        <position position="164"/>
    </location>
    <ligand>
        <name>Cu(2+)</name>
        <dbReference type="ChEBI" id="CHEBI:29036"/>
        <label>1</label>
        <note>catalytic</note>
    </ligand>
</feature>
<sequence length="916" mass="100858">MVGRAHSSAPWAAVTPTVWTAVMTILAHMANGLSIRGEPAAFAATNTGTTYTRDLRMPGVSPKEHDAYICAAFPVNSTLEEWVIRYDPLSSADRVHHMLLFGCSGVDQKLASKGFWDCGHHGVCQGGRIMYAWAKNAPATSLPPDVGFRIGGQTDIKYLTLQIHYANPIEEGQTDNSGLRMSLTTTTQKYKAGIYLLAGGWVDIPPHTEKTSLDMNCRLRDTEPNEINLFAYRTHAHSLGSVITGYKYDEKSKQYTEIAKGNPQWPQAFYPMDKVQNIKMDDILHARCTWNSTNRDRHTYIGSTGDDEMCNLYLMYYTDVDKGSESGGCGYVQFQDVLANLPADSDVPLPPNPLLEEHAKGHNDHQEKEKVYQTISKSEPIEVEKKGHSHKKPEPGIPQRNPVTYDDYSTANEAYPPPPPPALPPRGHMSTQDTSSSTILHTHRKDKQLKPSAYSLVSNWGPKDIQFGQVVAVATDSKGDVIVFHRGERQWDGAAFVGDSLRDTSNPIQQSTLLHLNKETGQIKDQWGENFFFMPHGLTVDLQDNIWVTDVGMHQVFKFAKGYANSQPLITLGTRFEPGSDDTHFCKPTAVAVLTSGEFFVSDGYCNSRVIKYSADGKTILLQFGEASGAFAGIGIGSPAPSTFSIPHGLTLAEDQGEVCVADRENGRVQCFTVDTGKFTRQFQFDGWGGRLFAVSYTPAMGGKLFAVNGPQYIGQMTVQAFEVDFSSGQLIGSFSPDNQGLSNPHDIIVSADGVDVYIVEIGPNKLWKFELDSVLNAASKNPTVSSLPPKLEVKTEKLLEGAMAVSYDPYQAHWSRFSVSTIVLSMMAVPIVVLTSLTLIIRARRTGRFKMRNMGNGVMKSNGRHNKHDNGLNLGSLLNKHHGFEKLATEDLDHDGLDSGDSDIEEFSQVATRAM</sequence>
<feature type="disulfide bond" evidence="21">
    <location>
        <begin position="586"/>
        <end position="606"/>
    </location>
</feature>
<keyword evidence="6" id="KW-0964">Secreted</keyword>
<evidence type="ECO:0000259" key="26">
    <source>
        <dbReference type="Pfam" id="PF03712"/>
    </source>
</evidence>
<keyword evidence="24" id="KW-0812">Transmembrane</keyword>
<dbReference type="PROSITE" id="PS51125">
    <property type="entry name" value="NHL"/>
    <property type="match status" value="3"/>
</dbReference>
<dbReference type="CDD" id="cd14958">
    <property type="entry name" value="NHL_PAL_like"/>
    <property type="match status" value="1"/>
</dbReference>
<feature type="binding site" evidence="20">
    <location>
        <position position="309"/>
    </location>
    <ligand>
        <name>Cu(2+)</name>
        <dbReference type="ChEBI" id="CHEBI:29036"/>
        <label>1</label>
        <note>catalytic</note>
    </ligand>
</feature>
<evidence type="ECO:0000259" key="25">
    <source>
        <dbReference type="Pfam" id="PF01082"/>
    </source>
</evidence>
<feature type="binding site" evidence="19">
    <location>
        <position position="664"/>
    </location>
    <ligand>
        <name>a protein</name>
        <dbReference type="ChEBI" id="CHEBI:16541"/>
    </ligand>
    <ligandPart>
        <name>C-terminal Xaa-(2S)-2-hydroxyglycine residue</name>
        <dbReference type="ChEBI" id="CHEBI:142768"/>
    </ligandPart>
</feature>
<dbReference type="InterPro" id="IPR000720">
    <property type="entry name" value="PHM/PAL"/>
</dbReference>
<evidence type="ECO:0000256" key="5">
    <source>
        <dbReference type="ARBA" id="ARBA00010676"/>
    </source>
</evidence>
<dbReference type="Gene3D" id="2.60.120.230">
    <property type="match status" value="1"/>
</dbReference>
<dbReference type="PROSITE" id="PS00084">
    <property type="entry name" value="CU2_MONOOXYGENASE_1"/>
    <property type="match status" value="1"/>
</dbReference>
<feature type="binding site" evidence="20">
    <location>
        <position position="747"/>
    </location>
    <ligand>
        <name>Ca(2+)</name>
        <dbReference type="ChEBI" id="CHEBI:29108"/>
        <note>structural</note>
    </ligand>
</feature>
<evidence type="ECO:0000256" key="20">
    <source>
        <dbReference type="PIRSR" id="PIRSR600720-2"/>
    </source>
</evidence>
<feature type="binding site" evidence="20">
    <location>
        <position position="97"/>
    </location>
    <ligand>
        <name>Cu(2+)</name>
        <dbReference type="ChEBI" id="CHEBI:29036"/>
        <label>1</label>
        <note>catalytic</note>
    </ligand>
</feature>
<dbReference type="GO" id="GO:0004598">
    <property type="term" value="F:peptidylamidoglycolate lyase activity"/>
    <property type="evidence" value="ECO:0007669"/>
    <property type="project" value="UniProtKB-EC"/>
</dbReference>
<feature type="domain" description="Copper type II ascorbate-dependent monooxygenase N-terminal" evidence="25">
    <location>
        <begin position="54"/>
        <end position="169"/>
    </location>
</feature>
<organism evidence="27 28">
    <name type="scientific">Meganyctiphanes norvegica</name>
    <name type="common">Northern krill</name>
    <name type="synonym">Thysanopoda norvegica</name>
    <dbReference type="NCBI Taxonomy" id="48144"/>
    <lineage>
        <taxon>Eukaryota</taxon>
        <taxon>Metazoa</taxon>
        <taxon>Ecdysozoa</taxon>
        <taxon>Arthropoda</taxon>
        <taxon>Crustacea</taxon>
        <taxon>Multicrustacea</taxon>
        <taxon>Malacostraca</taxon>
        <taxon>Eumalacostraca</taxon>
        <taxon>Eucarida</taxon>
        <taxon>Euphausiacea</taxon>
        <taxon>Euphausiidae</taxon>
        <taxon>Meganyctiphanes</taxon>
    </lineage>
</organism>
<evidence type="ECO:0000256" key="24">
    <source>
        <dbReference type="SAM" id="Phobius"/>
    </source>
</evidence>
<dbReference type="SUPFAM" id="SSF49742">
    <property type="entry name" value="PHM/PNGase F"/>
    <property type="match status" value="2"/>
</dbReference>
<keyword evidence="11" id="KW-0560">Oxidoreductase</keyword>
<keyword evidence="7 20" id="KW-0479">Metal-binding</keyword>
<evidence type="ECO:0000256" key="10">
    <source>
        <dbReference type="ARBA" id="ARBA00022833"/>
    </source>
</evidence>
<feature type="domain" description="Copper type II ascorbate-dependent monooxygenase C-terminal" evidence="26">
    <location>
        <begin position="190"/>
        <end position="321"/>
    </location>
</feature>
<dbReference type="PRINTS" id="PR00790">
    <property type="entry name" value="PAMONOXGNASE"/>
</dbReference>
<dbReference type="AlphaFoldDB" id="A0AAV2PNJ9"/>
<dbReference type="GO" id="GO:0005507">
    <property type="term" value="F:copper ion binding"/>
    <property type="evidence" value="ECO:0007669"/>
    <property type="project" value="InterPro"/>
</dbReference>
<feature type="disulfide bond" evidence="21">
    <location>
        <begin position="217"/>
        <end position="329"/>
    </location>
</feature>
<feature type="binding site" evidence="20">
    <location>
        <position position="536"/>
    </location>
    <ligand>
        <name>Zn(2+)</name>
        <dbReference type="ChEBI" id="CHEBI:29105"/>
        <note>catalytic</note>
    </ligand>
</feature>
<evidence type="ECO:0000256" key="15">
    <source>
        <dbReference type="ARBA" id="ARBA00023180"/>
    </source>
</evidence>
<feature type="disulfide bond" evidence="21">
    <location>
        <begin position="660"/>
        <end position="671"/>
    </location>
</feature>
<feature type="binding site" evidence="19">
    <location>
        <position position="486"/>
    </location>
    <ligand>
        <name>a protein</name>
        <dbReference type="ChEBI" id="CHEBI:16541"/>
    </ligand>
    <ligandPart>
        <name>C-terminal Xaa-(2S)-2-hydroxyglycine residue</name>
        <dbReference type="ChEBI" id="CHEBI:142768"/>
    </ligandPart>
</feature>
<dbReference type="InterPro" id="IPR001258">
    <property type="entry name" value="NHL_repeat"/>
</dbReference>
<comment type="similarity">
    <text evidence="3">In the C-terminal section; belongs to the peptidyl-alpha-hydroxyglycine alpha-amidating lyase family.</text>
</comment>
<evidence type="ECO:0000256" key="14">
    <source>
        <dbReference type="ARBA" id="ARBA00023157"/>
    </source>
</evidence>
<feature type="binding site" evidence="20">
    <location>
        <position position="648"/>
    </location>
    <ligand>
        <name>Zn(2+)</name>
        <dbReference type="ChEBI" id="CHEBI:29105"/>
        <note>catalytic</note>
    </ligand>
</feature>
<feature type="disulfide bond" evidence="21">
    <location>
        <begin position="288"/>
        <end position="310"/>
    </location>
</feature>
<dbReference type="InterPro" id="IPR000323">
    <property type="entry name" value="Cu2_ascorb_mOase_N"/>
</dbReference>
<keyword evidence="28" id="KW-1185">Reference proteome</keyword>
<feature type="binding site" evidence="20">
    <location>
        <position position="96"/>
    </location>
    <ligand>
        <name>Cu(2+)</name>
        <dbReference type="ChEBI" id="CHEBI:29036"/>
        <label>1</label>
        <note>catalytic</note>
    </ligand>
</feature>
<evidence type="ECO:0000256" key="12">
    <source>
        <dbReference type="ARBA" id="ARBA00023008"/>
    </source>
</evidence>
<feature type="disulfide bond" evidence="21">
    <location>
        <begin position="70"/>
        <end position="118"/>
    </location>
</feature>
<evidence type="ECO:0000256" key="16">
    <source>
        <dbReference type="ARBA" id="ARBA00023239"/>
    </source>
</evidence>
<keyword evidence="9" id="KW-0677">Repeat</keyword>
<dbReference type="Pfam" id="PF01436">
    <property type="entry name" value="NHL"/>
    <property type="match status" value="3"/>
</dbReference>
<evidence type="ECO:0000256" key="21">
    <source>
        <dbReference type="PIRSR" id="PIRSR600720-3"/>
    </source>
</evidence>
<feature type="binding site" evidence="19">
    <location>
        <position position="605"/>
    </location>
    <ligand>
        <name>a protein</name>
        <dbReference type="ChEBI" id="CHEBI:16541"/>
    </ligand>
    <ligandPart>
        <name>C-terminal Xaa-(2S)-2-hydroxyglycine residue</name>
        <dbReference type="ChEBI" id="CHEBI:142768"/>
    </ligandPart>
</feature>
<feature type="region of interest" description="Disordered" evidence="23">
    <location>
        <begin position="375"/>
        <end position="447"/>
    </location>
</feature>
<keyword evidence="14 21" id="KW-1015">Disulfide bond</keyword>
<evidence type="ECO:0000256" key="13">
    <source>
        <dbReference type="ARBA" id="ARBA00023033"/>
    </source>
</evidence>
<evidence type="ECO:0000256" key="3">
    <source>
        <dbReference type="ARBA" id="ARBA00006026"/>
    </source>
</evidence>
<name>A0AAV2PNJ9_MEGNR</name>
<feature type="compositionally biased region" description="Polar residues" evidence="23">
    <location>
        <begin position="429"/>
        <end position="440"/>
    </location>
</feature>
<feature type="repeat" description="NHL" evidence="22">
    <location>
        <begin position="521"/>
        <end position="562"/>
    </location>
</feature>
<dbReference type="Gene3D" id="2.120.10.30">
    <property type="entry name" value="TolB, C-terminal domain"/>
    <property type="match status" value="1"/>
</dbReference>
<gene>
    <name evidence="27" type="ORF">MNOR_LOCUS1908</name>
</gene>
<evidence type="ECO:0000256" key="18">
    <source>
        <dbReference type="ARBA" id="ARBA00048431"/>
    </source>
</evidence>
<dbReference type="SUPFAM" id="SSF101898">
    <property type="entry name" value="NHL repeat"/>
    <property type="match status" value="1"/>
</dbReference>
<dbReference type="PANTHER" id="PTHR10680:SF14">
    <property type="entry name" value="PEPTIDYL-GLYCINE ALPHA-AMIDATING MONOOXYGENASE"/>
    <property type="match status" value="1"/>
</dbReference>
<feature type="non-terminal residue" evidence="27">
    <location>
        <position position="916"/>
    </location>
</feature>
<feature type="binding site" evidence="20">
    <location>
        <position position="473"/>
    </location>
    <ligand>
        <name>Ca(2+)</name>
        <dbReference type="ChEBI" id="CHEBI:29108"/>
        <note>structural</note>
    </ligand>
</feature>
<evidence type="ECO:0000256" key="11">
    <source>
        <dbReference type="ARBA" id="ARBA00023002"/>
    </source>
</evidence>
<evidence type="ECO:0000256" key="1">
    <source>
        <dbReference type="ARBA" id="ARBA00000686"/>
    </source>
</evidence>
<proteinExistence type="inferred from homology"/>
<dbReference type="Proteomes" id="UP001497623">
    <property type="component" value="Unassembled WGS sequence"/>
</dbReference>
<dbReference type="InterPro" id="IPR011042">
    <property type="entry name" value="6-blade_b-propeller_TolB-like"/>
</dbReference>
<keyword evidence="17" id="KW-0511">Multifunctional enzyme</keyword>
<comment type="subcellular location">
    <subcellularLocation>
        <location evidence="2">Secreted</location>
    </subcellularLocation>
</comment>
<dbReference type="FunFam" id="2.60.120.310:FF:000005">
    <property type="entry name" value="Peptidylglycine alpha-hydroxylating monooxygenase"/>
    <property type="match status" value="1"/>
</dbReference>
<comment type="similarity">
    <text evidence="4">In the N-terminal section; belongs to the copper type II ascorbate-dependent monooxygenase family.</text>
</comment>
<dbReference type="Pfam" id="PF03712">
    <property type="entry name" value="Cu2_monoox_C"/>
    <property type="match status" value="1"/>
</dbReference>
<evidence type="ECO:0000256" key="22">
    <source>
        <dbReference type="PROSITE-ProRule" id="PRU00504"/>
    </source>
</evidence>
<feature type="compositionally biased region" description="Pro residues" evidence="23">
    <location>
        <begin position="415"/>
        <end position="424"/>
    </location>
</feature>
<keyword evidence="15" id="KW-0325">Glycoprotein</keyword>
<feature type="transmembrane region" description="Helical" evidence="24">
    <location>
        <begin position="818"/>
        <end position="842"/>
    </location>
</feature>
<dbReference type="GO" id="GO:0016020">
    <property type="term" value="C:membrane"/>
    <property type="evidence" value="ECO:0007669"/>
    <property type="project" value="InterPro"/>
</dbReference>
<dbReference type="InterPro" id="IPR008977">
    <property type="entry name" value="PHM/PNGase_F_dom_sf"/>
</dbReference>
<evidence type="ECO:0000256" key="19">
    <source>
        <dbReference type="PIRSR" id="PIRSR600720-1"/>
    </source>
</evidence>
<dbReference type="GO" id="GO:0006518">
    <property type="term" value="P:peptide metabolic process"/>
    <property type="evidence" value="ECO:0007669"/>
    <property type="project" value="InterPro"/>
</dbReference>
<evidence type="ECO:0000313" key="27">
    <source>
        <dbReference type="EMBL" id="CAL4061158.1"/>
    </source>
</evidence>